<dbReference type="EMBL" id="JAKKPZ010000009">
    <property type="protein sequence ID" value="KAI1717292.1"/>
    <property type="molecule type" value="Genomic_DNA"/>
</dbReference>
<evidence type="ECO:0000313" key="1">
    <source>
        <dbReference type="EMBL" id="KAI1717292.1"/>
    </source>
</evidence>
<evidence type="ECO:0000313" key="2">
    <source>
        <dbReference type="Proteomes" id="UP001201812"/>
    </source>
</evidence>
<gene>
    <name evidence="1" type="ORF">DdX_07032</name>
</gene>
<accession>A0AAD4N453</accession>
<name>A0AAD4N453_9BILA</name>
<dbReference type="Proteomes" id="UP001201812">
    <property type="component" value="Unassembled WGS sequence"/>
</dbReference>
<comment type="caution">
    <text evidence="1">The sequence shown here is derived from an EMBL/GenBank/DDBJ whole genome shotgun (WGS) entry which is preliminary data.</text>
</comment>
<protein>
    <submittedName>
        <fullName evidence="1">Uncharacterized protein</fullName>
    </submittedName>
</protein>
<dbReference type="AlphaFoldDB" id="A0AAD4N453"/>
<reference evidence="1" key="1">
    <citation type="submission" date="2022-01" db="EMBL/GenBank/DDBJ databases">
        <title>Genome Sequence Resource for Two Populations of Ditylenchus destructor, the Migratory Endoparasitic Phytonematode.</title>
        <authorList>
            <person name="Zhang H."/>
            <person name="Lin R."/>
            <person name="Xie B."/>
        </authorList>
    </citation>
    <scope>NUCLEOTIDE SEQUENCE</scope>
    <source>
        <strain evidence="1">BazhouSP</strain>
    </source>
</reference>
<organism evidence="1 2">
    <name type="scientific">Ditylenchus destructor</name>
    <dbReference type="NCBI Taxonomy" id="166010"/>
    <lineage>
        <taxon>Eukaryota</taxon>
        <taxon>Metazoa</taxon>
        <taxon>Ecdysozoa</taxon>
        <taxon>Nematoda</taxon>
        <taxon>Chromadorea</taxon>
        <taxon>Rhabditida</taxon>
        <taxon>Tylenchina</taxon>
        <taxon>Tylenchomorpha</taxon>
        <taxon>Sphaerularioidea</taxon>
        <taxon>Anguinidae</taxon>
        <taxon>Anguininae</taxon>
        <taxon>Ditylenchus</taxon>
    </lineage>
</organism>
<keyword evidence="2" id="KW-1185">Reference proteome</keyword>
<sequence length="119" mass="13360">MTKQKAKVLANSGNLNKTQLVQSTIRLINSFICHSKIVAGMLNYVKGDLAHRPFFCFNFGNQAEFRMRHANATRTCGNLWGIYSDTKALRYVPGMVGNRRLIAIALDKSVVEQCRSLLP</sequence>
<proteinExistence type="predicted"/>